<comment type="similarity">
    <text evidence="4">Belongs to the MsrA Met sulfoxide reductase family.</text>
</comment>
<dbReference type="EMBL" id="PFET01000005">
    <property type="protein sequence ID" value="PJE76154.1"/>
    <property type="molecule type" value="Genomic_DNA"/>
</dbReference>
<evidence type="ECO:0000259" key="5">
    <source>
        <dbReference type="Pfam" id="PF01625"/>
    </source>
</evidence>
<dbReference type="PANTHER" id="PTHR43774">
    <property type="entry name" value="PEPTIDE METHIONINE SULFOXIDE REDUCTASE"/>
    <property type="match status" value="1"/>
</dbReference>
<evidence type="ECO:0000256" key="4">
    <source>
        <dbReference type="HAMAP-Rule" id="MF_01401"/>
    </source>
</evidence>
<keyword evidence="1 4" id="KW-0560">Oxidoreductase</keyword>
<feature type="active site" evidence="4">
    <location>
        <position position="16"/>
    </location>
</feature>
<dbReference type="EC" id="1.8.4.11" evidence="4"/>
<accession>A0A2M8LFD1</accession>
<dbReference type="SUPFAM" id="SSF55068">
    <property type="entry name" value="Peptide methionine sulfoxide reductase"/>
    <property type="match status" value="1"/>
</dbReference>
<comment type="caution">
    <text evidence="6">The sequence shown here is derived from an EMBL/GenBank/DDBJ whole genome shotgun (WGS) entry which is preliminary data.</text>
</comment>
<comment type="catalytic activity">
    <reaction evidence="2 4">
        <text>L-methionyl-[protein] + [thioredoxin]-disulfide + H2O = L-methionyl-(S)-S-oxide-[protein] + [thioredoxin]-dithiol</text>
        <dbReference type="Rhea" id="RHEA:14217"/>
        <dbReference type="Rhea" id="RHEA-COMP:10698"/>
        <dbReference type="Rhea" id="RHEA-COMP:10700"/>
        <dbReference type="Rhea" id="RHEA-COMP:12313"/>
        <dbReference type="Rhea" id="RHEA-COMP:12315"/>
        <dbReference type="ChEBI" id="CHEBI:15377"/>
        <dbReference type="ChEBI" id="CHEBI:16044"/>
        <dbReference type="ChEBI" id="CHEBI:29950"/>
        <dbReference type="ChEBI" id="CHEBI:44120"/>
        <dbReference type="ChEBI" id="CHEBI:50058"/>
        <dbReference type="EC" id="1.8.4.11"/>
    </reaction>
</comment>
<dbReference type="NCBIfam" id="TIGR00401">
    <property type="entry name" value="msrA"/>
    <property type="match status" value="1"/>
</dbReference>
<dbReference type="GO" id="GO:0033744">
    <property type="term" value="F:L-methionine:thioredoxin-disulfide S-oxidoreductase activity"/>
    <property type="evidence" value="ECO:0007669"/>
    <property type="project" value="RHEA"/>
</dbReference>
<name>A0A2M8LFD1_9BACT</name>
<sequence length="183" mass="20087">MDTVQKIETVVFGGGCFWCTEAAFKALRGVTSVVPGYSGGTVQSPTYDAVCSGTTGHAEVVRVTYDPSIIAFDDLLSVFFTVHDPTTLNRQGNDVGTQYRSVIFTITEAQQAAATTFIAELTKDAVFSSPIITEVATLSSFFEAEPYHQDFYSKNSENAYCQAIINPKLKKLRERYQPLLKTP</sequence>
<dbReference type="GO" id="GO:0008113">
    <property type="term" value="F:peptide-methionine (S)-S-oxide reductase activity"/>
    <property type="evidence" value="ECO:0007669"/>
    <property type="project" value="UniProtKB-UniRule"/>
</dbReference>
<protein>
    <recommendedName>
        <fullName evidence="4">Peptide methionine sulfoxide reductase MsrA</fullName>
        <shortName evidence="4">Protein-methionine-S-oxide reductase</shortName>
        <ecNumber evidence="4">1.8.4.11</ecNumber>
    </recommendedName>
    <alternativeName>
        <fullName evidence="4">Peptide-methionine (S)-S-oxide reductase</fullName>
        <shortName evidence="4">Peptide Met(O) reductase</shortName>
    </alternativeName>
</protein>
<dbReference type="HAMAP" id="MF_01401">
    <property type="entry name" value="MsrA"/>
    <property type="match status" value="1"/>
</dbReference>
<evidence type="ECO:0000256" key="1">
    <source>
        <dbReference type="ARBA" id="ARBA00023002"/>
    </source>
</evidence>
<comment type="function">
    <text evidence="4">Has an important function as a repair enzyme for proteins that have been inactivated by oxidation. Catalyzes the reversible oxidation-reduction of methionine sulfoxide in proteins to methionine.</text>
</comment>
<evidence type="ECO:0000313" key="7">
    <source>
        <dbReference type="Proteomes" id="UP000231152"/>
    </source>
</evidence>
<gene>
    <name evidence="4 6" type="primary">msrA</name>
    <name evidence="6" type="ORF">COV04_01325</name>
</gene>
<dbReference type="PANTHER" id="PTHR43774:SF1">
    <property type="entry name" value="PEPTIDE METHIONINE SULFOXIDE REDUCTASE MSRA 2"/>
    <property type="match status" value="1"/>
</dbReference>
<proteinExistence type="inferred from homology"/>
<dbReference type="Proteomes" id="UP000231152">
    <property type="component" value="Unassembled WGS sequence"/>
</dbReference>
<reference evidence="6 7" key="1">
    <citation type="submission" date="2017-09" db="EMBL/GenBank/DDBJ databases">
        <title>Depth-based differentiation of microbial function through sediment-hosted aquifers and enrichment of novel symbionts in the deep terrestrial subsurface.</title>
        <authorList>
            <person name="Probst A.J."/>
            <person name="Ladd B."/>
            <person name="Jarett J.K."/>
            <person name="Geller-Mcgrath D.E."/>
            <person name="Sieber C.M."/>
            <person name="Emerson J.B."/>
            <person name="Anantharaman K."/>
            <person name="Thomas B.C."/>
            <person name="Malmstrom R."/>
            <person name="Stieglmeier M."/>
            <person name="Klingl A."/>
            <person name="Woyke T."/>
            <person name="Ryan C.M."/>
            <person name="Banfield J.F."/>
        </authorList>
    </citation>
    <scope>NUCLEOTIDE SEQUENCE [LARGE SCALE GENOMIC DNA]</scope>
    <source>
        <strain evidence="6">CG10_big_fil_rev_8_21_14_0_10_48_11</strain>
    </source>
</reference>
<feature type="domain" description="Peptide methionine sulphoxide reductase MsrA" evidence="5">
    <location>
        <begin position="10"/>
        <end position="162"/>
    </location>
</feature>
<dbReference type="Pfam" id="PF01625">
    <property type="entry name" value="PMSR"/>
    <property type="match status" value="1"/>
</dbReference>
<dbReference type="AlphaFoldDB" id="A0A2M8LFD1"/>
<dbReference type="InterPro" id="IPR036509">
    <property type="entry name" value="Met_Sox_Rdtase_MsrA_sf"/>
</dbReference>
<dbReference type="Gene3D" id="3.30.1060.10">
    <property type="entry name" value="Peptide methionine sulphoxide reductase MsrA"/>
    <property type="match status" value="1"/>
</dbReference>
<comment type="catalytic activity">
    <reaction evidence="3 4">
        <text>[thioredoxin]-disulfide + L-methionine + H2O = L-methionine (S)-S-oxide + [thioredoxin]-dithiol</text>
        <dbReference type="Rhea" id="RHEA:19993"/>
        <dbReference type="Rhea" id="RHEA-COMP:10698"/>
        <dbReference type="Rhea" id="RHEA-COMP:10700"/>
        <dbReference type="ChEBI" id="CHEBI:15377"/>
        <dbReference type="ChEBI" id="CHEBI:29950"/>
        <dbReference type="ChEBI" id="CHEBI:50058"/>
        <dbReference type="ChEBI" id="CHEBI:57844"/>
        <dbReference type="ChEBI" id="CHEBI:58772"/>
        <dbReference type="EC" id="1.8.4.11"/>
    </reaction>
</comment>
<dbReference type="InterPro" id="IPR002569">
    <property type="entry name" value="Met_Sox_Rdtase_MsrA_dom"/>
</dbReference>
<evidence type="ECO:0000256" key="2">
    <source>
        <dbReference type="ARBA" id="ARBA00047806"/>
    </source>
</evidence>
<organism evidence="6 7">
    <name type="scientific">Candidatus Uhrbacteria bacterium CG10_big_fil_rev_8_21_14_0_10_48_11</name>
    <dbReference type="NCBI Taxonomy" id="1975037"/>
    <lineage>
        <taxon>Bacteria</taxon>
        <taxon>Candidatus Uhriibacteriota</taxon>
    </lineage>
</organism>
<evidence type="ECO:0000313" key="6">
    <source>
        <dbReference type="EMBL" id="PJE76154.1"/>
    </source>
</evidence>
<evidence type="ECO:0000256" key="3">
    <source>
        <dbReference type="ARBA" id="ARBA00048782"/>
    </source>
</evidence>